<dbReference type="SUPFAM" id="SSF52096">
    <property type="entry name" value="ClpP/crotonase"/>
    <property type="match status" value="1"/>
</dbReference>
<protein>
    <submittedName>
        <fullName evidence="6">Enoyl-CoA hydratase/isomerase family protein</fullName>
    </submittedName>
</protein>
<dbReference type="InterPro" id="IPR001753">
    <property type="entry name" value="Enoyl-CoA_hydra/iso"/>
</dbReference>
<gene>
    <name evidence="6" type="ORF">SK069_09300</name>
</gene>
<dbReference type="Gene3D" id="3.90.226.10">
    <property type="entry name" value="2-enoyl-CoA Hydratase, Chain A, domain 1"/>
    <property type="match status" value="1"/>
</dbReference>
<dbReference type="InterPro" id="IPR018376">
    <property type="entry name" value="Enoyl-CoA_hyd/isom_CS"/>
</dbReference>
<dbReference type="RefSeq" id="WP_319953940.1">
    <property type="nucleotide sequence ID" value="NZ_JAXAVX010000003.1"/>
</dbReference>
<dbReference type="Pfam" id="PF00378">
    <property type="entry name" value="ECH_1"/>
    <property type="match status" value="1"/>
</dbReference>
<dbReference type="Proteomes" id="UP001277761">
    <property type="component" value="Unassembled WGS sequence"/>
</dbReference>
<dbReference type="PANTHER" id="PTHR11941:SF54">
    <property type="entry name" value="ENOYL-COA HYDRATASE, MITOCHONDRIAL"/>
    <property type="match status" value="1"/>
</dbReference>
<evidence type="ECO:0000256" key="3">
    <source>
        <dbReference type="ARBA" id="ARBA00023709"/>
    </source>
</evidence>
<dbReference type="InterPro" id="IPR014748">
    <property type="entry name" value="Enoyl-CoA_hydra_C"/>
</dbReference>
<organism evidence="6 7">
    <name type="scientific">Patulibacter brassicae</name>
    <dbReference type="NCBI Taxonomy" id="1705717"/>
    <lineage>
        <taxon>Bacteria</taxon>
        <taxon>Bacillati</taxon>
        <taxon>Actinomycetota</taxon>
        <taxon>Thermoleophilia</taxon>
        <taxon>Solirubrobacterales</taxon>
        <taxon>Patulibacteraceae</taxon>
        <taxon>Patulibacter</taxon>
    </lineage>
</organism>
<comment type="caution">
    <text evidence="6">The sequence shown here is derived from an EMBL/GenBank/DDBJ whole genome shotgun (WGS) entry which is preliminary data.</text>
</comment>
<accession>A0ABU4VLN9</accession>
<evidence type="ECO:0000256" key="5">
    <source>
        <dbReference type="RuleBase" id="RU003707"/>
    </source>
</evidence>
<dbReference type="PROSITE" id="PS00166">
    <property type="entry name" value="ENOYL_COA_HYDRATASE"/>
    <property type="match status" value="1"/>
</dbReference>
<dbReference type="InterPro" id="IPR029045">
    <property type="entry name" value="ClpP/crotonase-like_dom_sf"/>
</dbReference>
<name>A0ABU4VLN9_9ACTN</name>
<dbReference type="CDD" id="cd06558">
    <property type="entry name" value="crotonase-like"/>
    <property type="match status" value="1"/>
</dbReference>
<dbReference type="Gene3D" id="1.10.12.10">
    <property type="entry name" value="Lyase 2-enoyl-coa Hydratase, Chain A, domain 2"/>
    <property type="match status" value="1"/>
</dbReference>
<proteinExistence type="inferred from homology"/>
<evidence type="ECO:0000313" key="6">
    <source>
        <dbReference type="EMBL" id="MDX8151788.1"/>
    </source>
</evidence>
<evidence type="ECO:0000256" key="1">
    <source>
        <dbReference type="ARBA" id="ARBA00005254"/>
    </source>
</evidence>
<comment type="similarity">
    <text evidence="1 5">Belongs to the enoyl-CoA hydratase/isomerase family.</text>
</comment>
<evidence type="ECO:0000313" key="7">
    <source>
        <dbReference type="Proteomes" id="UP001277761"/>
    </source>
</evidence>
<dbReference type="EMBL" id="JAXAVX010000003">
    <property type="protein sequence ID" value="MDX8151788.1"/>
    <property type="molecule type" value="Genomic_DNA"/>
</dbReference>
<keyword evidence="2" id="KW-0456">Lyase</keyword>
<dbReference type="PANTHER" id="PTHR11941">
    <property type="entry name" value="ENOYL-COA HYDRATASE-RELATED"/>
    <property type="match status" value="1"/>
</dbReference>
<evidence type="ECO:0000256" key="2">
    <source>
        <dbReference type="ARBA" id="ARBA00023239"/>
    </source>
</evidence>
<evidence type="ECO:0000256" key="4">
    <source>
        <dbReference type="ARBA" id="ARBA00023717"/>
    </source>
</evidence>
<keyword evidence="7" id="KW-1185">Reference proteome</keyword>
<reference evidence="6 7" key="1">
    <citation type="submission" date="2023-11" db="EMBL/GenBank/DDBJ databases">
        <authorList>
            <person name="Xu M."/>
            <person name="Jiang T."/>
        </authorList>
    </citation>
    <scope>NUCLEOTIDE SEQUENCE [LARGE SCALE GENOMIC DNA]</scope>
    <source>
        <strain evidence="6 7">SD</strain>
    </source>
</reference>
<comment type="catalytic activity">
    <reaction evidence="3">
        <text>a (3S)-3-hydroxyacyl-CoA = a (2E)-enoyl-CoA + H2O</text>
        <dbReference type="Rhea" id="RHEA:16105"/>
        <dbReference type="ChEBI" id="CHEBI:15377"/>
        <dbReference type="ChEBI" id="CHEBI:57318"/>
        <dbReference type="ChEBI" id="CHEBI:58856"/>
        <dbReference type="EC" id="4.2.1.17"/>
    </reaction>
</comment>
<comment type="catalytic activity">
    <reaction evidence="4">
        <text>a 4-saturated-(3S)-3-hydroxyacyl-CoA = a (3E)-enoyl-CoA + H2O</text>
        <dbReference type="Rhea" id="RHEA:20724"/>
        <dbReference type="ChEBI" id="CHEBI:15377"/>
        <dbReference type="ChEBI" id="CHEBI:58521"/>
        <dbReference type="ChEBI" id="CHEBI:137480"/>
        <dbReference type="EC" id="4.2.1.17"/>
    </reaction>
</comment>
<sequence length="273" mass="28785">MRSAPRPPGAADRAEALVTVADHGPVRSIALNRPAKRNALDDELVAALADAFQAAETDVAVHAVVVRGHGPVFSAGMDRATLCELAEVPGRIREFHRLVSRTWSLLEQMLKPTIAEIHGTCLGGALELALACDLRVVADDARLGLPEARIGLIPDCGGSSRLPSIVGLGRAKELVMTGRVIDGRQAHAIGLANRTAPRGELAGATSDLLDELLQCAPVPVAYAKRVLDAAAKPGFAATTEQEVTVQQICAQTIDFVEGTRALQEGRRPAFCGF</sequence>